<feature type="domain" description="G" evidence="1">
    <location>
        <begin position="3"/>
        <end position="108"/>
    </location>
</feature>
<accession>A0A0C9W3Q9</accession>
<dbReference type="InterPro" id="IPR027417">
    <property type="entry name" value="P-loop_NTPase"/>
</dbReference>
<dbReference type="OrthoDB" id="8954335at2759"/>
<proteinExistence type="predicted"/>
<evidence type="ECO:0000313" key="2">
    <source>
        <dbReference type="EMBL" id="KIJ60903.1"/>
    </source>
</evidence>
<protein>
    <recommendedName>
        <fullName evidence="1">G domain-containing protein</fullName>
    </recommendedName>
</protein>
<evidence type="ECO:0000259" key="1">
    <source>
        <dbReference type="Pfam" id="PF01926"/>
    </source>
</evidence>
<gene>
    <name evidence="2" type="ORF">HYDPIDRAFT_51087</name>
</gene>
<dbReference type="Pfam" id="PF01926">
    <property type="entry name" value="MMR_HSR1"/>
    <property type="match status" value="1"/>
</dbReference>
<reference evidence="2 3" key="1">
    <citation type="submission" date="2014-04" db="EMBL/GenBank/DDBJ databases">
        <title>Evolutionary Origins and Diversification of the Mycorrhizal Mutualists.</title>
        <authorList>
            <consortium name="DOE Joint Genome Institute"/>
            <consortium name="Mycorrhizal Genomics Consortium"/>
            <person name="Kohler A."/>
            <person name="Kuo A."/>
            <person name="Nagy L.G."/>
            <person name="Floudas D."/>
            <person name="Copeland A."/>
            <person name="Barry K.W."/>
            <person name="Cichocki N."/>
            <person name="Veneault-Fourrey C."/>
            <person name="LaButti K."/>
            <person name="Lindquist E.A."/>
            <person name="Lipzen A."/>
            <person name="Lundell T."/>
            <person name="Morin E."/>
            <person name="Murat C."/>
            <person name="Riley R."/>
            <person name="Ohm R."/>
            <person name="Sun H."/>
            <person name="Tunlid A."/>
            <person name="Henrissat B."/>
            <person name="Grigoriev I.V."/>
            <person name="Hibbett D.S."/>
            <person name="Martin F."/>
        </authorList>
    </citation>
    <scope>NUCLEOTIDE SEQUENCE [LARGE SCALE GENOMIC DNA]</scope>
    <source>
        <strain evidence="2 3">MD-312</strain>
    </source>
</reference>
<feature type="non-terminal residue" evidence="2">
    <location>
        <position position="168"/>
    </location>
</feature>
<dbReference type="HOGENOM" id="CLU_050405_1_0_1"/>
<sequence length="168" mass="18767">RNIVLFGESGVGKSSIINMITGTPFAKTSNNVVRRTCQPACYVAKLHSGNEINKINLWETTSLEEGPEETPATDTTGPEPKAFLQQLAGFHDLDLLLFCMRAGKVRNTLVQSYNLVYVESLERKVPVALVVTGLERWEGDMHGWWTKHEERLQEHGLVFDAHACVTTL</sequence>
<feature type="non-terminal residue" evidence="2">
    <location>
        <position position="1"/>
    </location>
</feature>
<dbReference type="SUPFAM" id="SSF52540">
    <property type="entry name" value="P-loop containing nucleoside triphosphate hydrolases"/>
    <property type="match status" value="1"/>
</dbReference>
<name>A0A0C9W3Q9_9AGAM</name>
<dbReference type="CDD" id="cd00882">
    <property type="entry name" value="Ras_like_GTPase"/>
    <property type="match status" value="1"/>
</dbReference>
<dbReference type="GO" id="GO:0005525">
    <property type="term" value="F:GTP binding"/>
    <property type="evidence" value="ECO:0007669"/>
    <property type="project" value="InterPro"/>
</dbReference>
<dbReference type="InterPro" id="IPR006073">
    <property type="entry name" value="GTP-bd"/>
</dbReference>
<dbReference type="EMBL" id="KN839867">
    <property type="protein sequence ID" value="KIJ60903.1"/>
    <property type="molecule type" value="Genomic_DNA"/>
</dbReference>
<dbReference type="AlphaFoldDB" id="A0A0C9W3Q9"/>
<evidence type="ECO:0000313" key="3">
    <source>
        <dbReference type="Proteomes" id="UP000053820"/>
    </source>
</evidence>
<keyword evidence="3" id="KW-1185">Reference proteome</keyword>
<organism evidence="2 3">
    <name type="scientific">Hydnomerulius pinastri MD-312</name>
    <dbReference type="NCBI Taxonomy" id="994086"/>
    <lineage>
        <taxon>Eukaryota</taxon>
        <taxon>Fungi</taxon>
        <taxon>Dikarya</taxon>
        <taxon>Basidiomycota</taxon>
        <taxon>Agaricomycotina</taxon>
        <taxon>Agaricomycetes</taxon>
        <taxon>Agaricomycetidae</taxon>
        <taxon>Boletales</taxon>
        <taxon>Boletales incertae sedis</taxon>
        <taxon>Leucogyrophana</taxon>
    </lineage>
</organism>
<dbReference type="Gene3D" id="3.40.50.300">
    <property type="entry name" value="P-loop containing nucleotide triphosphate hydrolases"/>
    <property type="match status" value="1"/>
</dbReference>
<dbReference type="Proteomes" id="UP000053820">
    <property type="component" value="Unassembled WGS sequence"/>
</dbReference>